<dbReference type="OrthoDB" id="5298707at2"/>
<dbReference type="Proteomes" id="UP000023785">
    <property type="component" value="Unassembled WGS sequence"/>
</dbReference>
<dbReference type="PATRIC" id="fig|1392540.3.peg.1734"/>
<reference evidence="4 5" key="1">
    <citation type="submission" date="2013-10" db="EMBL/GenBank/DDBJ databases">
        <title>The Genome Sequence of Acinetobacter nectaris CIP 110549.</title>
        <authorList>
            <consortium name="The Broad Institute Genomics Platform"/>
            <consortium name="The Broad Institute Genome Sequencing Center for Infectious Disease"/>
            <person name="Cerqueira G."/>
            <person name="Feldgarden M."/>
            <person name="Courvalin P."/>
            <person name="Grillot-Courvalin C."/>
            <person name="Clermont D."/>
            <person name="Rocha E."/>
            <person name="Yoon E.-J."/>
            <person name="Nemec A."/>
            <person name="Young S.K."/>
            <person name="Zeng Q."/>
            <person name="Gargeya S."/>
            <person name="Fitzgerald M."/>
            <person name="Abouelleil A."/>
            <person name="Alvarado L."/>
            <person name="Berlin A.M."/>
            <person name="Chapman S.B."/>
            <person name="Gainer-Dewar J."/>
            <person name="Goldberg J."/>
            <person name="Gnerre S."/>
            <person name="Griggs A."/>
            <person name="Gujja S."/>
            <person name="Hansen M."/>
            <person name="Howarth C."/>
            <person name="Imamovic A."/>
            <person name="Ireland A."/>
            <person name="Larimer J."/>
            <person name="McCowan C."/>
            <person name="Murphy C."/>
            <person name="Pearson M."/>
            <person name="Poon T.W."/>
            <person name="Priest M."/>
            <person name="Roberts A."/>
            <person name="Saif S."/>
            <person name="Shea T."/>
            <person name="Sykes S."/>
            <person name="Wortman J."/>
            <person name="Nusbaum C."/>
            <person name="Birren B."/>
        </authorList>
    </citation>
    <scope>NUCLEOTIDE SEQUENCE [LARGE SCALE GENOMIC DNA]</scope>
    <source>
        <strain evidence="4 5">CIP 110549</strain>
    </source>
</reference>
<proteinExistence type="predicted"/>
<feature type="chain" id="PRO_5004709629" evidence="2">
    <location>
        <begin position="23"/>
        <end position="345"/>
    </location>
</feature>
<organism evidence="4 5">
    <name type="scientific">Acinetobacter nectaris CIP 110549</name>
    <dbReference type="NCBI Taxonomy" id="1392540"/>
    <lineage>
        <taxon>Bacteria</taxon>
        <taxon>Pseudomonadati</taxon>
        <taxon>Pseudomonadota</taxon>
        <taxon>Gammaproteobacteria</taxon>
        <taxon>Moraxellales</taxon>
        <taxon>Moraxellaceae</taxon>
        <taxon>Acinetobacter</taxon>
    </lineage>
</organism>
<dbReference type="InterPro" id="IPR018392">
    <property type="entry name" value="LysM"/>
</dbReference>
<dbReference type="AlphaFoldDB" id="V2TQI4"/>
<dbReference type="InterPro" id="IPR020012">
    <property type="entry name" value="LysM_FimV"/>
</dbReference>
<comment type="caution">
    <text evidence="4">The sequence shown here is derived from an EMBL/GenBank/DDBJ whole genome shotgun (WGS) entry which is preliminary data.</text>
</comment>
<dbReference type="HOGENOM" id="CLU_803227_0_0_6"/>
<dbReference type="CDD" id="cd00118">
    <property type="entry name" value="LysM"/>
    <property type="match status" value="1"/>
</dbReference>
<dbReference type="InterPro" id="IPR057840">
    <property type="entry name" value="FimV_N"/>
</dbReference>
<feature type="coiled-coil region" evidence="1">
    <location>
        <begin position="292"/>
        <end position="340"/>
    </location>
</feature>
<keyword evidence="2" id="KW-0732">Signal</keyword>
<name>V2TQI4_9GAMM</name>
<evidence type="ECO:0000256" key="2">
    <source>
        <dbReference type="SAM" id="SignalP"/>
    </source>
</evidence>
<dbReference type="Pfam" id="PF25800">
    <property type="entry name" value="FimV_N"/>
    <property type="match status" value="1"/>
</dbReference>
<evidence type="ECO:0000313" key="5">
    <source>
        <dbReference type="Proteomes" id="UP000023785"/>
    </source>
</evidence>
<evidence type="ECO:0000259" key="3">
    <source>
        <dbReference type="PROSITE" id="PS51782"/>
    </source>
</evidence>
<dbReference type="PROSITE" id="PS51782">
    <property type="entry name" value="LYSM"/>
    <property type="match status" value="1"/>
</dbReference>
<dbReference type="STRING" id="1392540.P256_01796"/>
<feature type="signal peptide" evidence="2">
    <location>
        <begin position="1"/>
        <end position="22"/>
    </location>
</feature>
<dbReference type="EMBL" id="AYER01000007">
    <property type="protein sequence ID" value="ESK38265.1"/>
    <property type="molecule type" value="Genomic_DNA"/>
</dbReference>
<keyword evidence="5" id="KW-1185">Reference proteome</keyword>
<feature type="domain" description="LysM" evidence="3">
    <location>
        <begin position="192"/>
        <end position="248"/>
    </location>
</feature>
<dbReference type="InterPro" id="IPR036779">
    <property type="entry name" value="LysM_dom_sf"/>
</dbReference>
<evidence type="ECO:0000313" key="4">
    <source>
        <dbReference type="EMBL" id="ESK38265.1"/>
    </source>
</evidence>
<evidence type="ECO:0000256" key="1">
    <source>
        <dbReference type="SAM" id="Coils"/>
    </source>
</evidence>
<protein>
    <submittedName>
        <fullName evidence="4">FimV domain-containing protein</fullName>
    </submittedName>
</protein>
<sequence length="345" mass="38789">MTTYHKLTYAILCLGMSQLGHALTFDQPQILSTKAQLLYMEIPFHDATTQHIQVEVANDDDLKSFDALQAEITDDLNIFIRSTGPNNGIITVTSSQPIQNDHVRFVLKTKDGNGQYLKLIDLPFKVSSTPTTQPIHSNYSQIQDQPLIPITISSESQIKKLPQLSNNVKRNRVQKSIVIPQKQQHTNIASGNTYTVKQQDTLWSISARIAQQTNQSIYSVMQQIQQMNQHAFIRGNKNLIKKGATLDISEIKNINTLSQNSNTEMTVIADKNANSLTTSNEPFSAKHNKQQLALQREEVSSLDKEVAQLEQGLQNKNIKLEILDAKLAKIQQLLQQQNVQKHAAE</sequence>
<dbReference type="NCBIfam" id="TIGR03505">
    <property type="entry name" value="FimV_core"/>
    <property type="match status" value="1"/>
</dbReference>
<keyword evidence="1" id="KW-0175">Coiled coil</keyword>
<dbReference type="eggNOG" id="COG3170">
    <property type="taxonomic scope" value="Bacteria"/>
</dbReference>
<accession>V2TQI4</accession>
<gene>
    <name evidence="4" type="ORF">P256_01796</name>
</gene>
<dbReference type="Gene3D" id="3.10.350.10">
    <property type="entry name" value="LysM domain"/>
    <property type="match status" value="1"/>
</dbReference>
<dbReference type="RefSeq" id="WP_023273423.1">
    <property type="nucleotide sequence ID" value="NZ_KI530734.1"/>
</dbReference>